<proteinExistence type="predicted"/>
<dbReference type="EMBL" id="CM037154">
    <property type="protein sequence ID" value="KAH7861829.1"/>
    <property type="molecule type" value="Genomic_DNA"/>
</dbReference>
<comment type="caution">
    <text evidence="1">The sequence shown here is derived from an EMBL/GenBank/DDBJ whole genome shotgun (WGS) entry which is preliminary data.</text>
</comment>
<reference evidence="1 2" key="1">
    <citation type="journal article" date="2021" name="Hortic Res">
        <title>High-quality reference genome and annotation aids understanding of berry development for evergreen blueberry (Vaccinium darrowii).</title>
        <authorList>
            <person name="Yu J."/>
            <person name="Hulse-Kemp A.M."/>
            <person name="Babiker E."/>
            <person name="Staton M."/>
        </authorList>
    </citation>
    <scope>NUCLEOTIDE SEQUENCE [LARGE SCALE GENOMIC DNA]</scope>
    <source>
        <strain evidence="2">cv. NJ 8807/NJ 8810</strain>
        <tissue evidence="1">Young leaf</tissue>
    </source>
</reference>
<organism evidence="1 2">
    <name type="scientific">Vaccinium darrowii</name>
    <dbReference type="NCBI Taxonomy" id="229202"/>
    <lineage>
        <taxon>Eukaryota</taxon>
        <taxon>Viridiplantae</taxon>
        <taxon>Streptophyta</taxon>
        <taxon>Embryophyta</taxon>
        <taxon>Tracheophyta</taxon>
        <taxon>Spermatophyta</taxon>
        <taxon>Magnoliopsida</taxon>
        <taxon>eudicotyledons</taxon>
        <taxon>Gunneridae</taxon>
        <taxon>Pentapetalae</taxon>
        <taxon>asterids</taxon>
        <taxon>Ericales</taxon>
        <taxon>Ericaceae</taxon>
        <taxon>Vaccinioideae</taxon>
        <taxon>Vaccinieae</taxon>
        <taxon>Vaccinium</taxon>
    </lineage>
</organism>
<evidence type="ECO:0000313" key="1">
    <source>
        <dbReference type="EMBL" id="KAH7861829.1"/>
    </source>
</evidence>
<evidence type="ECO:0000313" key="2">
    <source>
        <dbReference type="Proteomes" id="UP000828048"/>
    </source>
</evidence>
<protein>
    <submittedName>
        <fullName evidence="1">Uncharacterized protein</fullName>
    </submittedName>
</protein>
<sequence length="197" mass="21010">MQPPTTASTYTTIPISGSDVISRSIQNLSTSLSLHRPWLDFLSPATLDAPSSLSAALTRLRQNSKYFATNYAILISSCAAASLIGSPLSLIAYAAVFFLWLVLYFYREDPMAAWGRHVDDRVVIVGLVLVSVVAIWIVGMVNVLLVGVAVGVLICAVHGVVRNSQGLFLDEDDAVSSGLIVPPAPLASSSNMKDFAN</sequence>
<keyword evidence="2" id="KW-1185">Reference proteome</keyword>
<name>A0ACB7Z7X6_9ERIC</name>
<accession>A0ACB7Z7X6</accession>
<gene>
    <name evidence="1" type="ORF">Vadar_031414</name>
</gene>
<dbReference type="Proteomes" id="UP000828048">
    <property type="component" value="Chromosome 4"/>
</dbReference>